<dbReference type="AlphaFoldDB" id="A0A7E4VRQ9"/>
<dbReference type="InterPro" id="IPR011011">
    <property type="entry name" value="Znf_FYVE_PHD"/>
</dbReference>
<dbReference type="Proteomes" id="UP000492821">
    <property type="component" value="Unassembled WGS sequence"/>
</dbReference>
<dbReference type="InterPro" id="IPR013098">
    <property type="entry name" value="Ig_I-set"/>
</dbReference>
<name>A0A7E4VRQ9_PANRE</name>
<dbReference type="SUPFAM" id="SSF57903">
    <property type="entry name" value="FYVE/PHD zinc finger"/>
    <property type="match status" value="1"/>
</dbReference>
<keyword evidence="2" id="KW-1015">Disulfide bond</keyword>
<evidence type="ECO:0000313" key="5">
    <source>
        <dbReference type="Proteomes" id="UP000492821"/>
    </source>
</evidence>
<evidence type="ECO:0000256" key="2">
    <source>
        <dbReference type="ARBA" id="ARBA00023157"/>
    </source>
</evidence>
<dbReference type="InterPro" id="IPR003599">
    <property type="entry name" value="Ig_sub"/>
</dbReference>
<proteinExistence type="predicted"/>
<reference evidence="5" key="1">
    <citation type="journal article" date="2013" name="Genetics">
        <title>The draft genome and transcriptome of Panagrellus redivivus are shaped by the harsh demands of a free-living lifestyle.</title>
        <authorList>
            <person name="Srinivasan J."/>
            <person name="Dillman A.R."/>
            <person name="Macchietto M.G."/>
            <person name="Heikkinen L."/>
            <person name="Lakso M."/>
            <person name="Fracchia K.M."/>
            <person name="Antoshechkin I."/>
            <person name="Mortazavi A."/>
            <person name="Wong G."/>
            <person name="Sternberg P.W."/>
        </authorList>
    </citation>
    <scope>NUCLEOTIDE SEQUENCE [LARGE SCALE GENOMIC DNA]</scope>
    <source>
        <strain evidence="5">MT8872</strain>
    </source>
</reference>
<keyword evidence="5" id="KW-1185">Reference proteome</keyword>
<dbReference type="InterPro" id="IPR003598">
    <property type="entry name" value="Ig_sub2"/>
</dbReference>
<dbReference type="InterPro" id="IPR036179">
    <property type="entry name" value="Ig-like_dom_sf"/>
</dbReference>
<protein>
    <submittedName>
        <fullName evidence="6">Ig-like domain-containing protein</fullName>
    </submittedName>
</protein>
<dbReference type="SUPFAM" id="SSF48726">
    <property type="entry name" value="Immunoglobulin"/>
    <property type="match status" value="2"/>
</dbReference>
<dbReference type="Gene3D" id="3.30.40.10">
    <property type="entry name" value="Zinc/RING finger domain, C3HC4 (zinc finger)"/>
    <property type="match status" value="1"/>
</dbReference>
<keyword evidence="1" id="KW-0677">Repeat</keyword>
<dbReference type="PANTHER" id="PTHR47633">
    <property type="entry name" value="IMMUNOGLOBULIN"/>
    <property type="match status" value="1"/>
</dbReference>
<dbReference type="PANTHER" id="PTHR47633:SF8">
    <property type="entry name" value="SPEG NEIGHBOR PROTEIN"/>
    <property type="match status" value="1"/>
</dbReference>
<organism evidence="5 6">
    <name type="scientific">Panagrellus redivivus</name>
    <name type="common">Microworm</name>
    <dbReference type="NCBI Taxonomy" id="6233"/>
    <lineage>
        <taxon>Eukaryota</taxon>
        <taxon>Metazoa</taxon>
        <taxon>Ecdysozoa</taxon>
        <taxon>Nematoda</taxon>
        <taxon>Chromadorea</taxon>
        <taxon>Rhabditida</taxon>
        <taxon>Tylenchina</taxon>
        <taxon>Panagrolaimomorpha</taxon>
        <taxon>Panagrolaimoidea</taxon>
        <taxon>Panagrolaimidae</taxon>
        <taxon>Panagrellus</taxon>
    </lineage>
</organism>
<evidence type="ECO:0000313" key="6">
    <source>
        <dbReference type="WBParaSite" id="Pan_g24094.t1"/>
    </source>
</evidence>
<reference evidence="6" key="2">
    <citation type="submission" date="2020-10" db="UniProtKB">
        <authorList>
            <consortium name="WormBaseParasite"/>
        </authorList>
    </citation>
    <scope>IDENTIFICATION</scope>
</reference>
<evidence type="ECO:0000259" key="4">
    <source>
        <dbReference type="PROSITE" id="PS50835"/>
    </source>
</evidence>
<dbReference type="Gene3D" id="2.60.40.10">
    <property type="entry name" value="Immunoglobulins"/>
    <property type="match status" value="2"/>
</dbReference>
<dbReference type="GO" id="GO:0004672">
    <property type="term" value="F:protein kinase activity"/>
    <property type="evidence" value="ECO:0007669"/>
    <property type="project" value="TreeGrafter"/>
</dbReference>
<dbReference type="InterPro" id="IPR007110">
    <property type="entry name" value="Ig-like_dom"/>
</dbReference>
<sequence length="608" mass="69905">MLSPSESMEFADIVQEKPKASMTQNLEILDDAQLHCFINVVAEDYRLKYEHRAQIRQKELAVTEYGQKHKGRDDGCAFCDKNFHVFQRAVMCLRCSRKVCKNCIHDDYCSYCREIRALEYRKREWAILYPCKMNTFGYAKMVANDLDYSSFVDWTLKAKLELHLMHQLAEDIDGAYVCFQITDGGLELIRQQLMMALINYTNTSHFAFIDDSILEAKKILQRRSNCIQDVTVRLESQSYFNLLSHAVIAVLINANCPVRKTCKVTSLSRTRPLFPPLTEDDAFEQFGMPNSASQYALNQNWLMKPKFSSPRGSMRSQVTSHLVNSIVTPDFFKYGTSTEDKLTETNNNIIYEDDDGISDVSFPYTDRIMDIDESGYESWKWGHEGSIDYTPLDVHMQRQRIEARCGQTVQIRCKIISESVDTVDILWYNRHRQLNNGGRIRLRREREDAWLEIFDCNAADDAGEIVCVAVSDCDVVADAAVLVVHEEDIAGEEPFFVEPLSLLHQKGSRVRPGSTIHLRCRIMGYPQPYVNFFRNNHLIENMDGKYAIEHFDDSWFLRIGDADKSDEGLYTAVAVNRINKVSSRFRIALKSNMSEDSNEGIHPSAVEV</sequence>
<evidence type="ECO:0000256" key="1">
    <source>
        <dbReference type="ARBA" id="ARBA00022737"/>
    </source>
</evidence>
<feature type="domain" description="Ig-like" evidence="4">
    <location>
        <begin position="499"/>
        <end position="588"/>
    </location>
</feature>
<dbReference type="SMART" id="SM00409">
    <property type="entry name" value="IG"/>
    <property type="match status" value="2"/>
</dbReference>
<dbReference type="InterPro" id="IPR013783">
    <property type="entry name" value="Ig-like_fold"/>
</dbReference>
<dbReference type="Pfam" id="PF07679">
    <property type="entry name" value="I-set"/>
    <property type="match status" value="2"/>
</dbReference>
<dbReference type="SMART" id="SM00408">
    <property type="entry name" value="IGc2"/>
    <property type="match status" value="1"/>
</dbReference>
<dbReference type="WBParaSite" id="Pan_g24094.t1">
    <property type="protein sequence ID" value="Pan_g24094.t1"/>
    <property type="gene ID" value="Pan_g24094"/>
</dbReference>
<dbReference type="InterPro" id="IPR013083">
    <property type="entry name" value="Znf_RING/FYVE/PHD"/>
</dbReference>
<dbReference type="PROSITE" id="PS50835">
    <property type="entry name" value="IG_LIKE"/>
    <property type="match status" value="2"/>
</dbReference>
<keyword evidence="3" id="KW-0393">Immunoglobulin domain</keyword>
<evidence type="ECO:0000256" key="3">
    <source>
        <dbReference type="ARBA" id="ARBA00023319"/>
    </source>
</evidence>
<accession>A0A7E4VRQ9</accession>
<feature type="domain" description="Ig-like" evidence="4">
    <location>
        <begin position="391"/>
        <end position="483"/>
    </location>
</feature>
<dbReference type="FunFam" id="2.60.40.10:FF:000032">
    <property type="entry name" value="palladin isoform X1"/>
    <property type="match status" value="1"/>
</dbReference>